<protein>
    <recommendedName>
        <fullName evidence="3">KaiC-like domain-containing protein</fullName>
    </recommendedName>
</protein>
<dbReference type="GeneID" id="40473946"/>
<dbReference type="RefSeq" id="WP_139680040.1">
    <property type="nucleotide sequence ID" value="NZ_CP040846.1"/>
</dbReference>
<dbReference type="OrthoDB" id="96080at2157"/>
<proteinExistence type="predicted"/>
<accession>A0A4Y5SIN6</accession>
<organism evidence="1 2">
    <name type="scientific">Thermococcus indicus</name>
    <dbReference type="NCBI Taxonomy" id="2586643"/>
    <lineage>
        <taxon>Archaea</taxon>
        <taxon>Methanobacteriati</taxon>
        <taxon>Methanobacteriota</taxon>
        <taxon>Thermococci</taxon>
        <taxon>Thermococcales</taxon>
        <taxon>Thermococcaceae</taxon>
        <taxon>Thermococcus</taxon>
    </lineage>
</organism>
<evidence type="ECO:0000313" key="1">
    <source>
        <dbReference type="EMBL" id="QDA30653.1"/>
    </source>
</evidence>
<dbReference type="Gene3D" id="3.40.50.300">
    <property type="entry name" value="P-loop containing nucleotide triphosphate hydrolases"/>
    <property type="match status" value="1"/>
</dbReference>
<dbReference type="EMBL" id="CP040846">
    <property type="protein sequence ID" value="QDA30653.1"/>
    <property type="molecule type" value="Genomic_DNA"/>
</dbReference>
<dbReference type="InterPro" id="IPR027417">
    <property type="entry name" value="P-loop_NTPase"/>
</dbReference>
<dbReference type="Proteomes" id="UP000306007">
    <property type="component" value="Chromosome"/>
</dbReference>
<dbReference type="AlphaFoldDB" id="A0A4Y5SIN6"/>
<evidence type="ECO:0008006" key="3">
    <source>
        <dbReference type="Google" id="ProtNLM"/>
    </source>
</evidence>
<sequence>MKYKQLLNSIPDNGVMAIIQRDMDSGGEYFALQLLRILLEENKTVFVFLYEPFTVFRRNCENVGLSITDYLGRNLVIFDVFGSVYHIPSQEEGIHQLTGYMEDSVFIVKLKEWAIKTLESYRGRDIWIFSYTSTGICKLFTKPSVTYKLIWGLRKLLHSTVKCSKTILTLTPLECSEIEDIVYACSDIVIETFVDEGYKRVGLTTKGPDEGESFSLFGRDEE</sequence>
<evidence type="ECO:0000313" key="2">
    <source>
        <dbReference type="Proteomes" id="UP000306007"/>
    </source>
</evidence>
<dbReference type="KEGG" id="tic:FH039_02140"/>
<reference evidence="1 2" key="1">
    <citation type="submission" date="2019-06" db="EMBL/GenBank/DDBJ databases">
        <title>Thermococcus indicus sp. nov., a Fe(III)-reducing hyperthermophilic archaeon isolated from the Onnuri vent field of the Central Indian Ocean ridge.</title>
        <authorList>
            <person name="Lim J.K."/>
            <person name="Kim Y.J."/>
            <person name="Kwon K.K."/>
        </authorList>
    </citation>
    <scope>NUCLEOTIDE SEQUENCE [LARGE SCALE GENOMIC DNA]</scope>
    <source>
        <strain evidence="1 2">IOH1</strain>
    </source>
</reference>
<gene>
    <name evidence="1" type="ORF">FH039_02140</name>
</gene>
<name>A0A4Y5SIN6_9EURY</name>
<keyword evidence="2" id="KW-1185">Reference proteome</keyword>